<dbReference type="SUPFAM" id="SSF48371">
    <property type="entry name" value="ARM repeat"/>
    <property type="match status" value="1"/>
</dbReference>
<gene>
    <name evidence="2" type="ORF">PPL_09477</name>
</gene>
<evidence type="ECO:0000256" key="1">
    <source>
        <dbReference type="SAM" id="MobiDB-lite"/>
    </source>
</evidence>
<dbReference type="AlphaFoldDB" id="D3BPK8"/>
<dbReference type="EMBL" id="ADBJ01000044">
    <property type="protein sequence ID" value="EFA76726.1"/>
    <property type="molecule type" value="Genomic_DNA"/>
</dbReference>
<dbReference type="Proteomes" id="UP000001396">
    <property type="component" value="Unassembled WGS sequence"/>
</dbReference>
<proteinExistence type="predicted"/>
<dbReference type="RefSeq" id="XP_020428858.1">
    <property type="nucleotide sequence ID" value="XM_020580271.1"/>
</dbReference>
<sequence length="429" mass="49541">MGVATKSKSKKKVISVGESNDRNTIKDDIRKRIFSIFNDCQNTMTVHRRAVGMMTTLLHRCDVSGQSDQFNSTVLSVVDRVLVHYNKDLPVERICRFISQWIAAISVRNLNGNNEQQEVEEDDEREQDSSQTNGNSSKSKDSISPEMIQCQENFIVTLLKFLVGRSSSHEKSVRFRSTLLIADTLNALCEDYEFDNQLWAQLTNSIMMKSFDRLGGIRRQSIHCLARLQDHSDPDDQVTNRLIEMIYHDPIPEIRQTAVTHLVITKRTLKIILERTLDQNVQVRKEAFNSIATKIDMKVIPLTLRMGLLKNGLQESDPTVKEICSSMLINHWLKSLDDNLFKLLHYFKVEMFEKETELALLNIFQHGMFLDHYHQFEWQAMNNNHAIYLHVLSPSFVEPSSAECKSSTTRSIEQPSRSTNGEANRWQYR</sequence>
<dbReference type="InterPro" id="IPR016024">
    <property type="entry name" value="ARM-type_fold"/>
</dbReference>
<evidence type="ECO:0008006" key="4">
    <source>
        <dbReference type="Google" id="ProtNLM"/>
    </source>
</evidence>
<protein>
    <recommendedName>
        <fullName evidence="4">Condensin complex subunit 3</fullName>
    </recommendedName>
</protein>
<evidence type="ECO:0000313" key="2">
    <source>
        <dbReference type="EMBL" id="EFA76726.1"/>
    </source>
</evidence>
<dbReference type="GO" id="GO:0007076">
    <property type="term" value="P:mitotic chromosome condensation"/>
    <property type="evidence" value="ECO:0007669"/>
    <property type="project" value="InterPro"/>
</dbReference>
<feature type="compositionally biased region" description="Polar residues" evidence="1">
    <location>
        <begin position="404"/>
        <end position="422"/>
    </location>
</feature>
<organism evidence="2 3">
    <name type="scientific">Heterostelium pallidum (strain ATCC 26659 / Pp 5 / PN500)</name>
    <name type="common">Cellular slime mold</name>
    <name type="synonym">Polysphondylium pallidum</name>
    <dbReference type="NCBI Taxonomy" id="670386"/>
    <lineage>
        <taxon>Eukaryota</taxon>
        <taxon>Amoebozoa</taxon>
        <taxon>Evosea</taxon>
        <taxon>Eumycetozoa</taxon>
        <taxon>Dictyostelia</taxon>
        <taxon>Acytosteliales</taxon>
        <taxon>Acytosteliaceae</taxon>
        <taxon>Heterostelium</taxon>
    </lineage>
</organism>
<dbReference type="Gene3D" id="1.25.10.10">
    <property type="entry name" value="Leucine-rich Repeat Variant"/>
    <property type="match status" value="1"/>
</dbReference>
<dbReference type="PANTHER" id="PTHR14418">
    <property type="entry name" value="CONDENSIN COMPLEX SUBUNIT 3-RELATED"/>
    <property type="match status" value="1"/>
</dbReference>
<dbReference type="GeneID" id="31364952"/>
<dbReference type="InterPro" id="IPR027165">
    <property type="entry name" value="CND3"/>
</dbReference>
<dbReference type="InParanoid" id="D3BPK8"/>
<dbReference type="GO" id="GO:0000796">
    <property type="term" value="C:condensin complex"/>
    <property type="evidence" value="ECO:0007669"/>
    <property type="project" value="InterPro"/>
</dbReference>
<evidence type="ECO:0000313" key="3">
    <source>
        <dbReference type="Proteomes" id="UP000001396"/>
    </source>
</evidence>
<dbReference type="GO" id="GO:0000793">
    <property type="term" value="C:condensed chromosome"/>
    <property type="evidence" value="ECO:0007669"/>
    <property type="project" value="TreeGrafter"/>
</dbReference>
<reference evidence="2 3" key="1">
    <citation type="journal article" date="2011" name="Genome Res.">
        <title>Phylogeny-wide analysis of social amoeba genomes highlights ancient origins for complex intercellular communication.</title>
        <authorList>
            <person name="Heidel A.J."/>
            <person name="Lawal H.M."/>
            <person name="Felder M."/>
            <person name="Schilde C."/>
            <person name="Helps N.R."/>
            <person name="Tunggal B."/>
            <person name="Rivero F."/>
            <person name="John U."/>
            <person name="Schleicher M."/>
            <person name="Eichinger L."/>
            <person name="Platzer M."/>
            <person name="Noegel A.A."/>
            <person name="Schaap P."/>
            <person name="Gloeckner G."/>
        </authorList>
    </citation>
    <scope>NUCLEOTIDE SEQUENCE [LARGE SCALE GENOMIC DNA]</scope>
    <source>
        <strain evidence="3">ATCC 26659 / Pp 5 / PN500</strain>
    </source>
</reference>
<dbReference type="STRING" id="670386.D3BPK8"/>
<comment type="caution">
    <text evidence="2">The sequence shown here is derived from an EMBL/GenBank/DDBJ whole genome shotgun (WGS) entry which is preliminary data.</text>
</comment>
<dbReference type="InterPro" id="IPR011989">
    <property type="entry name" value="ARM-like"/>
</dbReference>
<feature type="region of interest" description="Disordered" evidence="1">
    <location>
        <begin position="404"/>
        <end position="429"/>
    </location>
</feature>
<accession>D3BPK8</accession>
<dbReference type="PANTHER" id="PTHR14418:SF14">
    <property type="entry name" value="NUCLEAR CONDENSIN COMPLEX SUBUNIT 3 C-TERMINAL DOMAIN-CONTAINING PROTEIN"/>
    <property type="match status" value="1"/>
</dbReference>
<keyword evidence="3" id="KW-1185">Reference proteome</keyword>
<feature type="compositionally biased region" description="Acidic residues" evidence="1">
    <location>
        <begin position="117"/>
        <end position="126"/>
    </location>
</feature>
<name>D3BPK8_HETP5</name>
<feature type="region of interest" description="Disordered" evidence="1">
    <location>
        <begin position="114"/>
        <end position="143"/>
    </location>
</feature>